<evidence type="ECO:0000256" key="5">
    <source>
        <dbReference type="RuleBase" id="RU362125"/>
    </source>
</evidence>
<dbReference type="AlphaFoldDB" id="A0A2U9IWZ9"/>
<organism evidence="9 10">
    <name type="scientific">Metallosphaera hakonensis JCM 8857 = DSM 7519</name>
    <dbReference type="NCBI Taxonomy" id="1293036"/>
    <lineage>
        <taxon>Archaea</taxon>
        <taxon>Thermoproteota</taxon>
        <taxon>Thermoprotei</taxon>
        <taxon>Sulfolobales</taxon>
        <taxon>Sulfolobaceae</taxon>
        <taxon>Metallosphaera</taxon>
    </lineage>
</organism>
<dbReference type="Gene3D" id="1.10.540.10">
    <property type="entry name" value="Acyl-CoA dehydrogenase/oxidase, N-terminal domain"/>
    <property type="match status" value="1"/>
</dbReference>
<dbReference type="InterPro" id="IPR036250">
    <property type="entry name" value="AcylCo_DH-like_C"/>
</dbReference>
<dbReference type="GO" id="GO:0050660">
    <property type="term" value="F:flavin adenine dinucleotide binding"/>
    <property type="evidence" value="ECO:0007669"/>
    <property type="project" value="InterPro"/>
</dbReference>
<evidence type="ECO:0000256" key="3">
    <source>
        <dbReference type="ARBA" id="ARBA00022630"/>
    </source>
</evidence>
<feature type="domain" description="Acyl-CoA dehydrogenase/oxidase C-terminal" evidence="6">
    <location>
        <begin position="204"/>
        <end position="350"/>
    </location>
</feature>
<dbReference type="SUPFAM" id="SSF47203">
    <property type="entry name" value="Acyl-CoA dehydrogenase C-terminal domain-like"/>
    <property type="match status" value="1"/>
</dbReference>
<evidence type="ECO:0000313" key="10">
    <source>
        <dbReference type="Proteomes" id="UP000247586"/>
    </source>
</evidence>
<name>A0A2U9IWZ9_9CREN</name>
<evidence type="ECO:0000259" key="8">
    <source>
        <dbReference type="Pfam" id="PF02771"/>
    </source>
</evidence>
<dbReference type="KEGG" id="mhk:DFR87_05440"/>
<reference evidence="10" key="3">
    <citation type="submission" date="2020-03" db="EMBL/GenBank/DDBJ databases">
        <title>Sequencing and Assembly of Multiple Reported Metal-Biooxidizing Members of the Extremely Thermoacidophilic Archaeal Family Sulfolobaceae.</title>
        <authorList>
            <person name="Counts J.A."/>
            <person name="Kelly R.M."/>
        </authorList>
    </citation>
    <scope>NUCLEOTIDE SEQUENCE [LARGE SCALE GENOMIC DNA]</scope>
    <source>
        <strain evidence="10">HO1-1</strain>
    </source>
</reference>
<comment type="cofactor">
    <cofactor evidence="1 5">
        <name>FAD</name>
        <dbReference type="ChEBI" id="CHEBI:57692"/>
    </cofactor>
</comment>
<dbReference type="InterPro" id="IPR037069">
    <property type="entry name" value="AcylCoA_DH/ox_N_sf"/>
</dbReference>
<dbReference type="Pfam" id="PF00441">
    <property type="entry name" value="Acyl-CoA_dh_1"/>
    <property type="match status" value="1"/>
</dbReference>
<proteinExistence type="inferred from homology"/>
<comment type="similarity">
    <text evidence="2 5">Belongs to the acyl-CoA dehydrogenase family.</text>
</comment>
<sequence>MDELLVSTVSDFARREIAKVAEKIDMEDFYPRELIYKMGELGILDPLHFGASLLDAMLCLIEIARISGSVALIQDVQGELVNAPLRKYGKGLEELTDELAKGRIIGSFALSEPCCGSDTTALKTTAKKVRDEWRINGEKMWITQGLYANVFLVAARDPDNKISAFLIRDSQCVEREKVEVEGNRGTGTAKLRFSECEAELIGNWEVIKYALNIGRIAISALSLGLSIGSMEEALMWARERQSFGKKLIEHQGIQWMFSDSMAEILSVRALLETAVNAFSKNWKESEYIVSSLKLLSSRIANQIVDRMVQILGGMGYAKSTRVERAHRDVRLTRIGEGTDEVQRIILSRHLEKVLNSL</sequence>
<evidence type="ECO:0000256" key="1">
    <source>
        <dbReference type="ARBA" id="ARBA00001974"/>
    </source>
</evidence>
<evidence type="ECO:0000256" key="4">
    <source>
        <dbReference type="ARBA" id="ARBA00022827"/>
    </source>
</evidence>
<dbReference type="InterPro" id="IPR046373">
    <property type="entry name" value="Acyl-CoA_Oxase/DH_mid-dom_sf"/>
</dbReference>
<dbReference type="InterPro" id="IPR009075">
    <property type="entry name" value="AcylCo_DH/oxidase_C"/>
</dbReference>
<keyword evidence="3 5" id="KW-0285">Flavoprotein</keyword>
<evidence type="ECO:0000259" key="6">
    <source>
        <dbReference type="Pfam" id="PF00441"/>
    </source>
</evidence>
<dbReference type="STRING" id="1293036.GCA_001315825_01066"/>
<evidence type="ECO:0000256" key="2">
    <source>
        <dbReference type="ARBA" id="ARBA00009347"/>
    </source>
</evidence>
<dbReference type="PANTHER" id="PTHR43884">
    <property type="entry name" value="ACYL-COA DEHYDROGENASE"/>
    <property type="match status" value="1"/>
</dbReference>
<reference evidence="10" key="2">
    <citation type="submission" date="2020-03" db="EMBL/GenBank/DDBJ databases">
        <title>Complete Genome Sequences of Extremely Thermoacidophilic, Metal-Mobilizing Type-Strain Members of the Archaeal Family Sulfolobaceae: Acidianus brierleyi DSM-1651T, Acidianus sulfidivorans DSM-18786T, Metallosphaera hakonensis DSM-7519T, and Metallosphaera prunae DSM-10039T.</title>
        <authorList>
            <person name="Counts J.A."/>
            <person name="Kelly R.M."/>
        </authorList>
    </citation>
    <scope>NUCLEOTIDE SEQUENCE [LARGE SCALE GENOMIC DNA]</scope>
    <source>
        <strain evidence="10">HO1-1</strain>
    </source>
</reference>
<keyword evidence="5" id="KW-0560">Oxidoreductase</keyword>
<keyword evidence="4 5" id="KW-0274">FAD</keyword>
<dbReference type="GeneID" id="36834764"/>
<dbReference type="GO" id="GO:0003995">
    <property type="term" value="F:acyl-CoA dehydrogenase activity"/>
    <property type="evidence" value="ECO:0007669"/>
    <property type="project" value="TreeGrafter"/>
</dbReference>
<dbReference type="Gene3D" id="2.40.110.10">
    <property type="entry name" value="Butyryl-CoA Dehydrogenase, subunit A, domain 2"/>
    <property type="match status" value="1"/>
</dbReference>
<reference evidence="9 10" key="1">
    <citation type="submission" date="2018-05" db="EMBL/GenBank/DDBJ databases">
        <title>Complete Genome Sequences of Extremely Thermoacidophilic, Metal-Mobilizing Type-Strain Members of the Archaeal Family Sulfolobaceae: Acidianus brierleyi DSM-1651T, Acidianus sulfidivorans DSM-18786T, Metallosphaera hakonensis DSM-7519T, and Metallosphaera prunae DSM-10039T.</title>
        <authorList>
            <person name="Counts J.A."/>
            <person name="Kelly R.M."/>
        </authorList>
    </citation>
    <scope>NUCLEOTIDE SEQUENCE [LARGE SCALE GENOMIC DNA]</scope>
    <source>
        <strain evidence="9 10">HO1-1</strain>
    </source>
</reference>
<evidence type="ECO:0000313" key="9">
    <source>
        <dbReference type="EMBL" id="AWS00575.1"/>
    </source>
</evidence>
<dbReference type="EMBL" id="CP029287">
    <property type="protein sequence ID" value="AWS00575.1"/>
    <property type="molecule type" value="Genomic_DNA"/>
</dbReference>
<dbReference type="Pfam" id="PF02771">
    <property type="entry name" value="Acyl-CoA_dh_N"/>
    <property type="match status" value="1"/>
</dbReference>
<feature type="domain" description="Acyl-CoA dehydrogenase/oxidase N-terminal" evidence="8">
    <location>
        <begin position="3"/>
        <end position="90"/>
    </location>
</feature>
<evidence type="ECO:0000259" key="7">
    <source>
        <dbReference type="Pfam" id="PF02770"/>
    </source>
</evidence>
<dbReference type="PANTHER" id="PTHR43884:SF12">
    <property type="entry name" value="ISOVALERYL-COA DEHYDROGENASE, MITOCHONDRIAL-RELATED"/>
    <property type="match status" value="1"/>
</dbReference>
<dbReference type="InterPro" id="IPR009100">
    <property type="entry name" value="AcylCoA_DH/oxidase_NM_dom_sf"/>
</dbReference>
<protein>
    <submittedName>
        <fullName evidence="9">Acyl-CoA dehydrogenase</fullName>
    </submittedName>
</protein>
<dbReference type="RefSeq" id="WP_110369760.1">
    <property type="nucleotide sequence ID" value="NZ_CP029287.2"/>
</dbReference>
<feature type="domain" description="Acyl-CoA oxidase/dehydrogenase middle" evidence="7">
    <location>
        <begin position="107"/>
        <end position="196"/>
    </location>
</feature>
<keyword evidence="10" id="KW-1185">Reference proteome</keyword>
<dbReference type="OrthoDB" id="275197at2157"/>
<accession>A0A2U9IWZ9</accession>
<dbReference type="Proteomes" id="UP000247586">
    <property type="component" value="Chromosome"/>
</dbReference>
<dbReference type="InterPro" id="IPR006091">
    <property type="entry name" value="Acyl-CoA_Oxase/DH_mid-dom"/>
</dbReference>
<dbReference type="Pfam" id="PF02770">
    <property type="entry name" value="Acyl-CoA_dh_M"/>
    <property type="match status" value="1"/>
</dbReference>
<dbReference type="Gene3D" id="1.20.140.10">
    <property type="entry name" value="Butyryl-CoA Dehydrogenase, subunit A, domain 3"/>
    <property type="match status" value="1"/>
</dbReference>
<dbReference type="InterPro" id="IPR013786">
    <property type="entry name" value="AcylCoA_DH/ox_N"/>
</dbReference>
<dbReference type="SUPFAM" id="SSF56645">
    <property type="entry name" value="Acyl-CoA dehydrogenase NM domain-like"/>
    <property type="match status" value="1"/>
</dbReference>
<gene>
    <name evidence="9" type="ORF">DFR87_05440</name>
</gene>